<accession>A0A6A5WCD0</accession>
<evidence type="ECO:0000313" key="3">
    <source>
        <dbReference type="Proteomes" id="UP000799779"/>
    </source>
</evidence>
<keyword evidence="3" id="KW-1185">Reference proteome</keyword>
<evidence type="ECO:0000256" key="1">
    <source>
        <dbReference type="SAM" id="MobiDB-lite"/>
    </source>
</evidence>
<name>A0A6A5WCD0_9PLEO</name>
<evidence type="ECO:0000313" key="2">
    <source>
        <dbReference type="EMBL" id="KAF1998459.1"/>
    </source>
</evidence>
<feature type="compositionally biased region" description="Polar residues" evidence="1">
    <location>
        <begin position="73"/>
        <end position="104"/>
    </location>
</feature>
<reference evidence="2" key="1">
    <citation type="journal article" date="2020" name="Stud. Mycol.">
        <title>101 Dothideomycetes genomes: a test case for predicting lifestyles and emergence of pathogens.</title>
        <authorList>
            <person name="Haridas S."/>
            <person name="Albert R."/>
            <person name="Binder M."/>
            <person name="Bloem J."/>
            <person name="Labutti K."/>
            <person name="Salamov A."/>
            <person name="Andreopoulos B."/>
            <person name="Baker S."/>
            <person name="Barry K."/>
            <person name="Bills G."/>
            <person name="Bluhm B."/>
            <person name="Cannon C."/>
            <person name="Castanera R."/>
            <person name="Culley D."/>
            <person name="Daum C."/>
            <person name="Ezra D."/>
            <person name="Gonzalez J."/>
            <person name="Henrissat B."/>
            <person name="Kuo A."/>
            <person name="Liang C."/>
            <person name="Lipzen A."/>
            <person name="Lutzoni F."/>
            <person name="Magnuson J."/>
            <person name="Mondo S."/>
            <person name="Nolan M."/>
            <person name="Ohm R."/>
            <person name="Pangilinan J."/>
            <person name="Park H.-J."/>
            <person name="Ramirez L."/>
            <person name="Alfaro M."/>
            <person name="Sun H."/>
            <person name="Tritt A."/>
            <person name="Yoshinaga Y."/>
            <person name="Zwiers L.-H."/>
            <person name="Turgeon B."/>
            <person name="Goodwin S."/>
            <person name="Spatafora J."/>
            <person name="Crous P."/>
            <person name="Grigoriev I."/>
        </authorList>
    </citation>
    <scope>NUCLEOTIDE SEQUENCE</scope>
    <source>
        <strain evidence="2">CBS 123094</strain>
    </source>
</reference>
<organism evidence="2 3">
    <name type="scientific">Amniculicola lignicola CBS 123094</name>
    <dbReference type="NCBI Taxonomy" id="1392246"/>
    <lineage>
        <taxon>Eukaryota</taxon>
        <taxon>Fungi</taxon>
        <taxon>Dikarya</taxon>
        <taxon>Ascomycota</taxon>
        <taxon>Pezizomycotina</taxon>
        <taxon>Dothideomycetes</taxon>
        <taxon>Pleosporomycetidae</taxon>
        <taxon>Pleosporales</taxon>
        <taxon>Amniculicolaceae</taxon>
        <taxon>Amniculicola</taxon>
    </lineage>
</organism>
<dbReference type="EMBL" id="ML977603">
    <property type="protein sequence ID" value="KAF1998459.1"/>
    <property type="molecule type" value="Genomic_DNA"/>
</dbReference>
<feature type="region of interest" description="Disordered" evidence="1">
    <location>
        <begin position="238"/>
        <end position="309"/>
    </location>
</feature>
<dbReference type="AlphaFoldDB" id="A0A6A5WCD0"/>
<gene>
    <name evidence="2" type="ORF">P154DRAFT_602884</name>
</gene>
<dbReference type="Proteomes" id="UP000799779">
    <property type="component" value="Unassembled WGS sequence"/>
</dbReference>
<proteinExistence type="predicted"/>
<protein>
    <submittedName>
        <fullName evidence="2">Uncharacterized protein</fullName>
    </submittedName>
</protein>
<sequence>MDIPNMLNPNPGFDYQELEEERIEGAHGGNFHLAQDNPPFFLPNPPRGAFGIRRVETLPPPYVQIEVNADIGDQSSDGSNTPTVPNTPRSPGTPTASLAPSQANAPPASGVGQDERPQLAAQPVTRAEILTEIRQNWGLRDGARIVLERIAPRDERYRVPLEIADWQPGVVAGLLDLSRLEANYFHVTQDLEDRVHDREYLDRANGRALRPDHVLLEDVEYVRDVYEEERRYRQHLDEVAQEAQAEPRGAPKRARVRGEQDEDRDVASRSRESGRPRLNEPDAPLSVAARPRFRAKGSAVRRQPRPASLVPTIQAGDVQPSYSASSAGVELGPPTLSGFTFRVRHPVPMGATFDERIQLLRLQQDMERDDEGGALDLANRGLHLGETEEQRKASREHRKRQNALEYEIKCLEIEKRVKEEQDRQNG</sequence>
<feature type="compositionally biased region" description="Basic and acidic residues" evidence="1">
    <location>
        <begin position="265"/>
        <end position="280"/>
    </location>
</feature>
<feature type="region of interest" description="Disordered" evidence="1">
    <location>
        <begin position="71"/>
        <end position="121"/>
    </location>
</feature>